<organism evidence="2 3">
    <name type="scientific">Streptomyces durbertensis</name>
    <dbReference type="NCBI Taxonomy" id="2448886"/>
    <lineage>
        <taxon>Bacteria</taxon>
        <taxon>Bacillati</taxon>
        <taxon>Actinomycetota</taxon>
        <taxon>Actinomycetes</taxon>
        <taxon>Kitasatosporales</taxon>
        <taxon>Streptomycetaceae</taxon>
        <taxon>Streptomyces</taxon>
    </lineage>
</organism>
<protein>
    <submittedName>
        <fullName evidence="2">VOC family protein</fullName>
    </submittedName>
</protein>
<dbReference type="EMBL" id="WMLF01000017">
    <property type="protein sequence ID" value="MBB1242416.1"/>
    <property type="molecule type" value="Genomic_DNA"/>
</dbReference>
<keyword evidence="1" id="KW-0046">Antibiotic resistance</keyword>
<dbReference type="Gene3D" id="3.10.180.10">
    <property type="entry name" value="2,3-Dihydroxybiphenyl 1,2-Dioxygenase, domain 1"/>
    <property type="match status" value="1"/>
</dbReference>
<proteinExistence type="predicted"/>
<accession>A0ABR6EAR2</accession>
<keyword evidence="3" id="KW-1185">Reference proteome</keyword>
<evidence type="ECO:0000256" key="1">
    <source>
        <dbReference type="ARBA" id="ARBA00023251"/>
    </source>
</evidence>
<dbReference type="InterPro" id="IPR029068">
    <property type="entry name" value="Glyas_Bleomycin-R_OHBP_Dase"/>
</dbReference>
<dbReference type="Proteomes" id="UP000766698">
    <property type="component" value="Unassembled WGS sequence"/>
</dbReference>
<dbReference type="InterPro" id="IPR000335">
    <property type="entry name" value="Bleomycin-R"/>
</dbReference>
<gene>
    <name evidence="2" type="ORF">GL263_02325</name>
</gene>
<dbReference type="Pfam" id="PF19581">
    <property type="entry name" value="Glyoxalase_7"/>
    <property type="match status" value="1"/>
</dbReference>
<comment type="caution">
    <text evidence="2">The sequence shown here is derived from an EMBL/GenBank/DDBJ whole genome shotgun (WGS) entry which is preliminary data.</text>
</comment>
<evidence type="ECO:0000313" key="2">
    <source>
        <dbReference type="EMBL" id="MBB1242416.1"/>
    </source>
</evidence>
<name>A0ABR6EAR2_9ACTN</name>
<evidence type="ECO:0000313" key="3">
    <source>
        <dbReference type="Proteomes" id="UP000766698"/>
    </source>
</evidence>
<dbReference type="SUPFAM" id="SSF54593">
    <property type="entry name" value="Glyoxalase/Bleomycin resistance protein/Dihydroxybiphenyl dioxygenase"/>
    <property type="match status" value="1"/>
</dbReference>
<sequence length="110" mass="12343">MGEQAVPVLRVKDAAVAVAWYARLGFALEWEHRFEPGFPVFAEVARGEVRLFLSEHEGDARPDGLVYLRVRDVDAVAREFGMVVAELPWAREVELRDPDGNRLRVGTPVA</sequence>
<reference evidence="3" key="1">
    <citation type="journal article" date="2020" name="Syst. Appl. Microbiol.">
        <title>Streptomyces alkaliterrae sp. nov., isolated from an alkaline soil, and emended descriptions of Streptomyces alkaliphilus, Streptomyces calidiresistens and Streptomyces durbertensis.</title>
        <authorList>
            <person name="Swiecimska M."/>
            <person name="Golinska P."/>
            <person name="Nouioui I."/>
            <person name="Wypij M."/>
            <person name="Rai M."/>
            <person name="Sangal V."/>
            <person name="Goodfellow M."/>
        </authorList>
    </citation>
    <scope>NUCLEOTIDE SEQUENCE [LARGE SCALE GENOMIC DNA]</scope>
    <source>
        <strain evidence="3">DSM 104538</strain>
    </source>
</reference>